<protein>
    <submittedName>
        <fullName evidence="2">Programmed cell death protein 2</fullName>
    </submittedName>
</protein>
<dbReference type="OMA" id="VTHAPNT"/>
<dbReference type="GO" id="GO:0005634">
    <property type="term" value="C:nucleus"/>
    <property type="evidence" value="ECO:0007669"/>
    <property type="project" value="TreeGrafter"/>
</dbReference>
<dbReference type="PANTHER" id="PTHR12298:SF4">
    <property type="entry name" value="PROGRAMMED CELL DEATH PROTEIN 2"/>
    <property type="match status" value="1"/>
</dbReference>
<sequence>MGVILGYAEPVGKKYIQATLRDATISRLGGPMASLASSPILAEDDERLLCAVCKKRMRLFLQLFAPESDERPHAWMRVLYLLTCVNGKCAKQGWSPSIKVLRSQSTTTDLHPVSSQEDEQFALNEIVSESEPADVASTKEKEDKKHAAVLVENDGSEKYTKVKGDGAFYKFSKRLQKAPEQVLRYYRTEQLLASSHEAALWIADAQQLADKDIPACACGAARSLEFQMMPTAISFLGQDETKQDSIDYGVLNVYTCNEACRLGNEGYAEEVCWRQEYDMRTSIF</sequence>
<comment type="caution">
    <text evidence="2">The sequence shown here is derived from an EMBL/GenBank/DDBJ whole genome shotgun (WGS) entry which is preliminary data.</text>
</comment>
<dbReference type="OrthoDB" id="443682at2759"/>
<evidence type="ECO:0000259" key="1">
    <source>
        <dbReference type="Pfam" id="PF04194"/>
    </source>
</evidence>
<dbReference type="GeneID" id="63787627"/>
<feature type="domain" description="Programmed cell death protein 2 C-terminal" evidence="1">
    <location>
        <begin position="165"/>
        <end position="276"/>
    </location>
</feature>
<dbReference type="InterPro" id="IPR007320">
    <property type="entry name" value="PDCD2_C"/>
</dbReference>
<dbReference type="Proteomes" id="UP000193685">
    <property type="component" value="Unassembled WGS sequence"/>
</dbReference>
<name>A0A1Y2FLL9_PROLT</name>
<dbReference type="Pfam" id="PF04194">
    <property type="entry name" value="PDCD2_C"/>
    <property type="match status" value="1"/>
</dbReference>
<dbReference type="GO" id="GO:0005737">
    <property type="term" value="C:cytoplasm"/>
    <property type="evidence" value="ECO:0007669"/>
    <property type="project" value="InterPro"/>
</dbReference>
<accession>A0A1Y2FLL9</accession>
<keyword evidence="3" id="KW-1185">Reference proteome</keyword>
<reference evidence="2 3" key="1">
    <citation type="submission" date="2016-07" db="EMBL/GenBank/DDBJ databases">
        <title>Pervasive Adenine N6-methylation of Active Genes in Fungi.</title>
        <authorList>
            <consortium name="DOE Joint Genome Institute"/>
            <person name="Mondo S.J."/>
            <person name="Dannebaum R.O."/>
            <person name="Kuo R.C."/>
            <person name="Labutti K."/>
            <person name="Haridas S."/>
            <person name="Kuo A."/>
            <person name="Salamov A."/>
            <person name="Ahrendt S.R."/>
            <person name="Lipzen A."/>
            <person name="Sullivan W."/>
            <person name="Andreopoulos W.B."/>
            <person name="Clum A."/>
            <person name="Lindquist E."/>
            <person name="Daum C."/>
            <person name="Ramamoorthy G.K."/>
            <person name="Gryganskyi A."/>
            <person name="Culley D."/>
            <person name="Magnuson J.K."/>
            <person name="James T.Y."/>
            <person name="O'Malley M.A."/>
            <person name="Stajich J.E."/>
            <person name="Spatafora J.W."/>
            <person name="Visel A."/>
            <person name="Grigoriev I.V."/>
        </authorList>
    </citation>
    <scope>NUCLEOTIDE SEQUENCE [LARGE SCALE GENOMIC DNA]</scope>
    <source>
        <strain evidence="2 3">12-1054</strain>
    </source>
</reference>
<dbReference type="AlphaFoldDB" id="A0A1Y2FLL9"/>
<evidence type="ECO:0000313" key="3">
    <source>
        <dbReference type="Proteomes" id="UP000193685"/>
    </source>
</evidence>
<organism evidence="2 3">
    <name type="scientific">Protomyces lactucae-debilis</name>
    <dbReference type="NCBI Taxonomy" id="2754530"/>
    <lineage>
        <taxon>Eukaryota</taxon>
        <taxon>Fungi</taxon>
        <taxon>Dikarya</taxon>
        <taxon>Ascomycota</taxon>
        <taxon>Taphrinomycotina</taxon>
        <taxon>Taphrinomycetes</taxon>
        <taxon>Taphrinales</taxon>
        <taxon>Protomycetaceae</taxon>
        <taxon>Protomyces</taxon>
    </lineage>
</organism>
<dbReference type="RefSeq" id="XP_040726631.1">
    <property type="nucleotide sequence ID" value="XM_040871028.1"/>
</dbReference>
<dbReference type="PANTHER" id="PTHR12298">
    <property type="entry name" value="PCDC2 PROGRAMMED CELL DEATH PROTEIN 2 -RELATED"/>
    <property type="match status" value="1"/>
</dbReference>
<dbReference type="EMBL" id="MCFI01000005">
    <property type="protein sequence ID" value="ORY84848.1"/>
    <property type="molecule type" value="Genomic_DNA"/>
</dbReference>
<gene>
    <name evidence="2" type="ORF">BCR37DRAFT_391606</name>
</gene>
<proteinExistence type="predicted"/>
<evidence type="ECO:0000313" key="2">
    <source>
        <dbReference type="EMBL" id="ORY84848.1"/>
    </source>
</evidence>
<dbReference type="STRING" id="56484.A0A1Y2FLL9"/>